<keyword evidence="3" id="KW-1003">Cell membrane</keyword>
<protein>
    <submittedName>
        <fullName evidence="9">DUF421 domain-containing protein</fullName>
    </submittedName>
</protein>
<dbReference type="Pfam" id="PF04239">
    <property type="entry name" value="DUF421"/>
    <property type="match status" value="1"/>
</dbReference>
<evidence type="ECO:0000256" key="7">
    <source>
        <dbReference type="SAM" id="Phobius"/>
    </source>
</evidence>
<keyword evidence="10" id="KW-1185">Reference proteome</keyword>
<dbReference type="RefSeq" id="WP_245118470.1">
    <property type="nucleotide sequence ID" value="NZ_CP095061.1"/>
</dbReference>
<proteinExistence type="inferred from homology"/>
<feature type="transmembrane region" description="Helical" evidence="7">
    <location>
        <begin position="78"/>
        <end position="99"/>
    </location>
</feature>
<dbReference type="InterPro" id="IPR023090">
    <property type="entry name" value="UPF0702_alpha/beta_dom_sf"/>
</dbReference>
<reference evidence="9" key="1">
    <citation type="submission" date="2022-04" db="EMBL/GenBank/DDBJ databases">
        <title>Hymenobacter sp. isolated from the air.</title>
        <authorList>
            <person name="Won M."/>
            <person name="Lee C.-M."/>
            <person name="Woen H.-Y."/>
            <person name="Kwon S.-W."/>
        </authorList>
    </citation>
    <scope>NUCLEOTIDE SEQUENCE</scope>
    <source>
        <strain evidence="9">5420S-77</strain>
    </source>
</reference>
<name>A0ABY4G1P9_9BACT</name>
<evidence type="ECO:0000259" key="8">
    <source>
        <dbReference type="Pfam" id="PF04239"/>
    </source>
</evidence>
<keyword evidence="6 7" id="KW-0472">Membrane</keyword>
<gene>
    <name evidence="9" type="ORF">MUN86_13500</name>
</gene>
<evidence type="ECO:0000313" key="9">
    <source>
        <dbReference type="EMBL" id="UOQ64594.1"/>
    </source>
</evidence>
<dbReference type="Gene3D" id="3.30.240.20">
    <property type="entry name" value="bsu07140 like domains"/>
    <property type="match status" value="1"/>
</dbReference>
<keyword evidence="5 7" id="KW-1133">Transmembrane helix</keyword>
<evidence type="ECO:0000256" key="5">
    <source>
        <dbReference type="ARBA" id="ARBA00022989"/>
    </source>
</evidence>
<dbReference type="PANTHER" id="PTHR34582:SF6">
    <property type="entry name" value="UPF0702 TRANSMEMBRANE PROTEIN YCAP"/>
    <property type="match status" value="1"/>
</dbReference>
<dbReference type="InterPro" id="IPR007353">
    <property type="entry name" value="DUF421"/>
</dbReference>
<feature type="transmembrane region" description="Helical" evidence="7">
    <location>
        <begin position="20"/>
        <end position="43"/>
    </location>
</feature>
<organism evidence="9 10">
    <name type="scientific">Hymenobacter volaticus</name>
    <dbReference type="NCBI Taxonomy" id="2932254"/>
    <lineage>
        <taxon>Bacteria</taxon>
        <taxon>Pseudomonadati</taxon>
        <taxon>Bacteroidota</taxon>
        <taxon>Cytophagia</taxon>
        <taxon>Cytophagales</taxon>
        <taxon>Hymenobacteraceae</taxon>
        <taxon>Hymenobacter</taxon>
    </lineage>
</organism>
<dbReference type="EMBL" id="CP095061">
    <property type="protein sequence ID" value="UOQ64594.1"/>
    <property type="molecule type" value="Genomic_DNA"/>
</dbReference>
<evidence type="ECO:0000313" key="10">
    <source>
        <dbReference type="Proteomes" id="UP000830401"/>
    </source>
</evidence>
<feature type="domain" description="YetF C-terminal" evidence="8">
    <location>
        <begin position="99"/>
        <end position="168"/>
    </location>
</feature>
<comment type="similarity">
    <text evidence="2">Belongs to the UPF0702 family.</text>
</comment>
<evidence type="ECO:0000256" key="4">
    <source>
        <dbReference type="ARBA" id="ARBA00022692"/>
    </source>
</evidence>
<evidence type="ECO:0000256" key="1">
    <source>
        <dbReference type="ARBA" id="ARBA00004651"/>
    </source>
</evidence>
<accession>A0ABY4G1P9</accession>
<dbReference type="PANTHER" id="PTHR34582">
    <property type="entry name" value="UPF0702 TRANSMEMBRANE PROTEIN YCAP"/>
    <property type="match status" value="1"/>
</dbReference>
<sequence>MDTTFFTDLLGLQADADSITALQVAARAVLVFCAALAMLRLAGPRTFGRGTAFDLVLKITLGSLLSRAVMAASPLGSTLLACAIFVGLHRLLAMVAYRYNWFGWLIKGKATMLAENGEILRDHMRQSEITEKELLEGLRETASMTSVDQVESMHLESSGKISVVKKSSD</sequence>
<keyword evidence="4 7" id="KW-0812">Transmembrane</keyword>
<evidence type="ECO:0000256" key="3">
    <source>
        <dbReference type="ARBA" id="ARBA00022475"/>
    </source>
</evidence>
<comment type="subcellular location">
    <subcellularLocation>
        <location evidence="1">Cell membrane</location>
        <topology evidence="1">Multi-pass membrane protein</topology>
    </subcellularLocation>
</comment>
<evidence type="ECO:0000256" key="2">
    <source>
        <dbReference type="ARBA" id="ARBA00006448"/>
    </source>
</evidence>
<evidence type="ECO:0000256" key="6">
    <source>
        <dbReference type="ARBA" id="ARBA00023136"/>
    </source>
</evidence>
<dbReference type="Proteomes" id="UP000830401">
    <property type="component" value="Chromosome"/>
</dbReference>